<gene>
    <name evidence="3" type="ORF">A8C56_07970</name>
</gene>
<dbReference type="Pfam" id="PF13439">
    <property type="entry name" value="Glyco_transf_4"/>
    <property type="match status" value="1"/>
</dbReference>
<keyword evidence="4" id="KW-1185">Reference proteome</keyword>
<dbReference type="InterPro" id="IPR028098">
    <property type="entry name" value="Glyco_trans_4-like_N"/>
</dbReference>
<dbReference type="GO" id="GO:0016758">
    <property type="term" value="F:hexosyltransferase activity"/>
    <property type="evidence" value="ECO:0007669"/>
    <property type="project" value="TreeGrafter"/>
</dbReference>
<protein>
    <submittedName>
        <fullName evidence="3">Glycosyltransferase WbuB</fullName>
    </submittedName>
</protein>
<evidence type="ECO:0000259" key="1">
    <source>
        <dbReference type="Pfam" id="PF00534"/>
    </source>
</evidence>
<dbReference type="Proteomes" id="UP000077667">
    <property type="component" value="Chromosome"/>
</dbReference>
<dbReference type="InterPro" id="IPR050194">
    <property type="entry name" value="Glycosyltransferase_grp1"/>
</dbReference>
<dbReference type="Pfam" id="PF00534">
    <property type="entry name" value="Glycos_transf_1"/>
    <property type="match status" value="1"/>
</dbReference>
<sequence length="417" mass="47653">MNEKKILIHSIAFSPDGVSTAYLYNDIAIALKNAGYEVVVLTTTPHYNIVPAVIKKQPLSKHLLGLYYTSEYNGIKVLHVTQKKFKSTILRMLGFVYWHTLSLILGLKEKRIDLILSPSPPLSIGFINLIIGRLKKAKVIYNVQEIYPDFLIEQGNLKSGIIIRFLKWLERFVYNKSDAVTTIDQIFYNIISPRFVCPKKLHIIPNFVDTALYRPLSKETIKLCRDVFKNSNALKVMYAGNIGHAQDWDPLIQAALYLKDDPIEFYVIGEGVMKEYLSSQVKTKSLNKVHVLPYQPRELMPHLLAFSDIQFIFMSKEMENHGFPSKVYTIMASAKPLLVCSGEQTPIVNFLSQFTCAKLITTNDNNNKINEITSFLKTISKDELKKMGENGFNEVQKNYSKEAVSQQYIQLVQQLLN</sequence>
<dbReference type="SUPFAM" id="SSF53756">
    <property type="entry name" value="UDP-Glycosyltransferase/glycogen phosphorylase"/>
    <property type="match status" value="1"/>
</dbReference>
<dbReference type="PANTHER" id="PTHR45947:SF3">
    <property type="entry name" value="SULFOQUINOVOSYL TRANSFERASE SQD2"/>
    <property type="match status" value="1"/>
</dbReference>
<feature type="domain" description="Glycosyl transferase family 1" evidence="1">
    <location>
        <begin position="228"/>
        <end position="391"/>
    </location>
</feature>
<keyword evidence="3" id="KW-0808">Transferase</keyword>
<dbReference type="CDD" id="cd03794">
    <property type="entry name" value="GT4_WbuB-like"/>
    <property type="match status" value="1"/>
</dbReference>
<proteinExistence type="predicted"/>
<evidence type="ECO:0000313" key="4">
    <source>
        <dbReference type="Proteomes" id="UP000077667"/>
    </source>
</evidence>
<reference evidence="3 4" key="1">
    <citation type="submission" date="2016-05" db="EMBL/GenBank/DDBJ databases">
        <title>Niabella ginsenosidivorans BS26 whole genome sequencing.</title>
        <authorList>
            <person name="Im W.T."/>
            <person name="Siddiqi M.Z."/>
        </authorList>
    </citation>
    <scope>NUCLEOTIDE SEQUENCE [LARGE SCALE GENOMIC DNA]</scope>
    <source>
        <strain evidence="3 4">BS26</strain>
    </source>
</reference>
<dbReference type="EMBL" id="CP015772">
    <property type="protein sequence ID" value="ANH80926.1"/>
    <property type="molecule type" value="Genomic_DNA"/>
</dbReference>
<name>A0A1A9HZX6_9BACT</name>
<dbReference type="InterPro" id="IPR001296">
    <property type="entry name" value="Glyco_trans_1"/>
</dbReference>
<feature type="domain" description="Glycosyltransferase subfamily 4-like N-terminal" evidence="2">
    <location>
        <begin position="26"/>
        <end position="211"/>
    </location>
</feature>
<dbReference type="PANTHER" id="PTHR45947">
    <property type="entry name" value="SULFOQUINOVOSYL TRANSFERASE SQD2"/>
    <property type="match status" value="1"/>
</dbReference>
<evidence type="ECO:0000313" key="3">
    <source>
        <dbReference type="EMBL" id="ANH80926.1"/>
    </source>
</evidence>
<dbReference type="KEGG" id="nia:A8C56_07970"/>
<dbReference type="AlphaFoldDB" id="A0A1A9HZX6"/>
<dbReference type="STRING" id="1176587.A8C56_07970"/>
<evidence type="ECO:0000259" key="2">
    <source>
        <dbReference type="Pfam" id="PF13439"/>
    </source>
</evidence>
<dbReference type="Gene3D" id="3.40.50.2000">
    <property type="entry name" value="Glycogen Phosphorylase B"/>
    <property type="match status" value="2"/>
</dbReference>
<dbReference type="OrthoDB" id="9811902at2"/>
<accession>A0A1A9HZX6</accession>
<organism evidence="3 4">
    <name type="scientific">Niabella ginsenosidivorans</name>
    <dbReference type="NCBI Taxonomy" id="1176587"/>
    <lineage>
        <taxon>Bacteria</taxon>
        <taxon>Pseudomonadati</taxon>
        <taxon>Bacteroidota</taxon>
        <taxon>Chitinophagia</taxon>
        <taxon>Chitinophagales</taxon>
        <taxon>Chitinophagaceae</taxon>
        <taxon>Niabella</taxon>
    </lineage>
</organism>